<feature type="domain" description="HTH tetR-type" evidence="5">
    <location>
        <begin position="14"/>
        <end position="61"/>
    </location>
</feature>
<keyword evidence="2" id="KW-0238">DNA-binding</keyword>
<dbReference type="SUPFAM" id="SSF46689">
    <property type="entry name" value="Homeodomain-like"/>
    <property type="match status" value="1"/>
</dbReference>
<dbReference type="InterPro" id="IPR001647">
    <property type="entry name" value="HTH_TetR"/>
</dbReference>
<keyword evidence="3" id="KW-0804">Transcription</keyword>
<gene>
    <name evidence="7" type="ORF">GPA10_09335</name>
</gene>
<dbReference type="Gene3D" id="1.10.357.10">
    <property type="entry name" value="Tetracycline Repressor, domain 2"/>
    <property type="match status" value="1"/>
</dbReference>
<proteinExistence type="predicted"/>
<evidence type="ECO:0000256" key="1">
    <source>
        <dbReference type="ARBA" id="ARBA00023015"/>
    </source>
</evidence>
<dbReference type="SUPFAM" id="SSF48498">
    <property type="entry name" value="Tetracyclin repressor-like, C-terminal domain"/>
    <property type="match status" value="1"/>
</dbReference>
<comment type="caution">
    <text evidence="7">The sequence shown here is derived from an EMBL/GenBank/DDBJ whole genome shotgun (WGS) entry which is preliminary data.</text>
</comment>
<dbReference type="PANTHER" id="PTHR47506:SF1">
    <property type="entry name" value="HTH-TYPE TRANSCRIPTIONAL REGULATOR YJDC"/>
    <property type="match status" value="1"/>
</dbReference>
<dbReference type="Pfam" id="PF00440">
    <property type="entry name" value="TetR_N"/>
    <property type="match status" value="1"/>
</dbReference>
<dbReference type="Pfam" id="PF16925">
    <property type="entry name" value="TetR_C_13"/>
    <property type="match status" value="1"/>
</dbReference>
<sequence length="268" mass="29139">MPLTSKGAATRRRIVEGAAEQIREQGVFSVTLEDVMARTATTKSQLFHYFPGGKDDLLLAVARHEADRVIEDQQPELGSLTSWAAWDRWREKVLARYRTHGSDCPLHAALARLGGATDATRAVAGELLDRWQRHLAEGIRHLQAEGGTAPGLNTDREAAALLAGVQGGVLILMTTGASTHLEAALDAGIARLCAASRQERRPSGALPDRSVDRPRRPCAQPAARLPPTWGDMRTRGETNRAAAPWTPVFRPVPFRGDSRRDRLAVPSA</sequence>
<evidence type="ECO:0000313" key="7">
    <source>
        <dbReference type="EMBL" id="MVO84960.1"/>
    </source>
</evidence>
<organism evidence="7 8">
    <name type="scientific">Streptomyces typhae</name>
    <dbReference type="NCBI Taxonomy" id="2681492"/>
    <lineage>
        <taxon>Bacteria</taxon>
        <taxon>Bacillati</taxon>
        <taxon>Actinomycetota</taxon>
        <taxon>Actinomycetes</taxon>
        <taxon>Kitasatosporales</taxon>
        <taxon>Streptomycetaceae</taxon>
        <taxon>Streptomyces</taxon>
    </lineage>
</organism>
<evidence type="ECO:0000256" key="3">
    <source>
        <dbReference type="ARBA" id="ARBA00023163"/>
    </source>
</evidence>
<evidence type="ECO:0000259" key="6">
    <source>
        <dbReference type="Pfam" id="PF16925"/>
    </source>
</evidence>
<dbReference type="EMBL" id="WPNZ01000004">
    <property type="protein sequence ID" value="MVO84960.1"/>
    <property type="molecule type" value="Genomic_DNA"/>
</dbReference>
<feature type="region of interest" description="Disordered" evidence="4">
    <location>
        <begin position="196"/>
        <end position="268"/>
    </location>
</feature>
<keyword evidence="1" id="KW-0805">Transcription regulation</keyword>
<evidence type="ECO:0000256" key="2">
    <source>
        <dbReference type="ARBA" id="ARBA00023125"/>
    </source>
</evidence>
<dbReference type="GO" id="GO:0003677">
    <property type="term" value="F:DNA binding"/>
    <property type="evidence" value="ECO:0007669"/>
    <property type="project" value="UniProtKB-KW"/>
</dbReference>
<dbReference type="Proteomes" id="UP000483802">
    <property type="component" value="Unassembled WGS sequence"/>
</dbReference>
<accession>A0A6L6WS53</accession>
<feature type="compositionally biased region" description="Low complexity" evidence="4">
    <location>
        <begin position="217"/>
        <end position="227"/>
    </location>
</feature>
<keyword evidence="8" id="KW-1185">Reference proteome</keyword>
<dbReference type="InterPro" id="IPR036271">
    <property type="entry name" value="Tet_transcr_reg_TetR-rel_C_sf"/>
</dbReference>
<reference evidence="7 8" key="1">
    <citation type="submission" date="2019-11" db="EMBL/GenBank/DDBJ databases">
        <title>Streptomyces typhae sp. nov., a novel endophytic actinomycete isolated from the root of cattail pollen (Typha angustifolia L.).</title>
        <authorList>
            <person name="Peng C."/>
        </authorList>
    </citation>
    <scope>NUCLEOTIDE SEQUENCE [LARGE SCALE GENOMIC DNA]</scope>
    <source>
        <strain evidence="8">p1417</strain>
    </source>
</reference>
<dbReference type="InterPro" id="IPR011075">
    <property type="entry name" value="TetR_C"/>
</dbReference>
<name>A0A6L6WS53_9ACTN</name>
<evidence type="ECO:0000256" key="4">
    <source>
        <dbReference type="SAM" id="MobiDB-lite"/>
    </source>
</evidence>
<evidence type="ECO:0000259" key="5">
    <source>
        <dbReference type="Pfam" id="PF00440"/>
    </source>
</evidence>
<feature type="domain" description="Tetracyclin repressor-like C-terminal" evidence="6">
    <location>
        <begin position="103"/>
        <end position="186"/>
    </location>
</feature>
<feature type="compositionally biased region" description="Basic and acidic residues" evidence="4">
    <location>
        <begin position="256"/>
        <end position="268"/>
    </location>
</feature>
<protein>
    <submittedName>
        <fullName evidence="7">TetR family transcriptional regulator</fullName>
    </submittedName>
</protein>
<dbReference type="AlphaFoldDB" id="A0A6L6WS53"/>
<evidence type="ECO:0000313" key="8">
    <source>
        <dbReference type="Proteomes" id="UP000483802"/>
    </source>
</evidence>
<dbReference type="InterPro" id="IPR009057">
    <property type="entry name" value="Homeodomain-like_sf"/>
</dbReference>
<dbReference type="PANTHER" id="PTHR47506">
    <property type="entry name" value="TRANSCRIPTIONAL REGULATORY PROTEIN"/>
    <property type="match status" value="1"/>
</dbReference>